<proteinExistence type="predicted"/>
<evidence type="ECO:0000313" key="1">
    <source>
        <dbReference type="EMBL" id="KZT73553.1"/>
    </source>
</evidence>
<sequence>MVLLIHSGQRTPLRVLTSSPLAFVLVLSLSEHLGVTSLLPSAVGLRRYQYATETLLSQRILKAGLMKRERNKKAGNPPDGLAVSFSNSDWLLAPDHLRDMPSRKAWIQGHDSAPDGAIGCSNRCARI</sequence>
<dbReference type="EMBL" id="KV429036">
    <property type="protein sequence ID" value="KZT73553.1"/>
    <property type="molecule type" value="Genomic_DNA"/>
</dbReference>
<evidence type="ECO:0000313" key="2">
    <source>
        <dbReference type="Proteomes" id="UP000076727"/>
    </source>
</evidence>
<dbReference type="AlphaFoldDB" id="A0A165TJY6"/>
<protein>
    <submittedName>
        <fullName evidence="1">Uncharacterized protein</fullName>
    </submittedName>
</protein>
<organism evidence="1 2">
    <name type="scientific">Daedalea quercina L-15889</name>
    <dbReference type="NCBI Taxonomy" id="1314783"/>
    <lineage>
        <taxon>Eukaryota</taxon>
        <taxon>Fungi</taxon>
        <taxon>Dikarya</taxon>
        <taxon>Basidiomycota</taxon>
        <taxon>Agaricomycotina</taxon>
        <taxon>Agaricomycetes</taxon>
        <taxon>Polyporales</taxon>
        <taxon>Fomitopsis</taxon>
    </lineage>
</organism>
<gene>
    <name evidence="1" type="ORF">DAEQUDRAFT_721611</name>
</gene>
<dbReference type="Proteomes" id="UP000076727">
    <property type="component" value="Unassembled WGS sequence"/>
</dbReference>
<keyword evidence="2" id="KW-1185">Reference proteome</keyword>
<name>A0A165TJY6_9APHY</name>
<reference evidence="1 2" key="1">
    <citation type="journal article" date="2016" name="Mol. Biol. Evol.">
        <title>Comparative Genomics of Early-Diverging Mushroom-Forming Fungi Provides Insights into the Origins of Lignocellulose Decay Capabilities.</title>
        <authorList>
            <person name="Nagy L.G."/>
            <person name="Riley R."/>
            <person name="Tritt A."/>
            <person name="Adam C."/>
            <person name="Daum C."/>
            <person name="Floudas D."/>
            <person name="Sun H."/>
            <person name="Yadav J.S."/>
            <person name="Pangilinan J."/>
            <person name="Larsson K.H."/>
            <person name="Matsuura K."/>
            <person name="Barry K."/>
            <person name="Labutti K."/>
            <person name="Kuo R."/>
            <person name="Ohm R.A."/>
            <person name="Bhattacharya S.S."/>
            <person name="Shirouzu T."/>
            <person name="Yoshinaga Y."/>
            <person name="Martin F.M."/>
            <person name="Grigoriev I.V."/>
            <person name="Hibbett D.S."/>
        </authorList>
    </citation>
    <scope>NUCLEOTIDE SEQUENCE [LARGE SCALE GENOMIC DNA]</scope>
    <source>
        <strain evidence="1 2">L-15889</strain>
    </source>
</reference>
<accession>A0A165TJY6</accession>